<feature type="compositionally biased region" description="Polar residues" evidence="7">
    <location>
        <begin position="570"/>
        <end position="580"/>
    </location>
</feature>
<dbReference type="Gene3D" id="1.10.10.60">
    <property type="entry name" value="Homeodomain-like"/>
    <property type="match status" value="2"/>
</dbReference>
<dbReference type="SMART" id="SM00717">
    <property type="entry name" value="SANT"/>
    <property type="match status" value="2"/>
</dbReference>
<dbReference type="InterPro" id="IPR017930">
    <property type="entry name" value="Myb_dom"/>
</dbReference>
<feature type="compositionally biased region" description="Low complexity" evidence="7">
    <location>
        <begin position="595"/>
        <end position="604"/>
    </location>
</feature>
<keyword evidence="3" id="KW-0805">Transcription regulation</keyword>
<accession>A0ABP0XKU0</accession>
<dbReference type="InterPro" id="IPR001005">
    <property type="entry name" value="SANT/Myb"/>
</dbReference>
<evidence type="ECO:0000256" key="1">
    <source>
        <dbReference type="ARBA" id="ARBA00004123"/>
    </source>
</evidence>
<dbReference type="EMBL" id="OZ020104">
    <property type="protein sequence ID" value="CAK9278546.1"/>
    <property type="molecule type" value="Genomic_DNA"/>
</dbReference>
<feature type="domain" description="Myb-like" evidence="8">
    <location>
        <begin position="9"/>
        <end position="61"/>
    </location>
</feature>
<proteinExistence type="predicted"/>
<keyword evidence="6" id="KW-0539">Nucleus</keyword>
<feature type="compositionally biased region" description="Polar residues" evidence="7">
    <location>
        <begin position="417"/>
        <end position="436"/>
    </location>
</feature>
<dbReference type="Proteomes" id="UP001497444">
    <property type="component" value="Chromosome 9"/>
</dbReference>
<dbReference type="PROSITE" id="PS50090">
    <property type="entry name" value="MYB_LIKE"/>
    <property type="match status" value="2"/>
</dbReference>
<evidence type="ECO:0000313" key="11">
    <source>
        <dbReference type="Proteomes" id="UP001497444"/>
    </source>
</evidence>
<comment type="subcellular location">
    <subcellularLocation>
        <location evidence="1">Nucleus</location>
    </subcellularLocation>
</comment>
<keyword evidence="4" id="KW-0238">DNA-binding</keyword>
<feature type="domain" description="HTH myb-type" evidence="9">
    <location>
        <begin position="66"/>
        <end position="116"/>
    </location>
</feature>
<dbReference type="CDD" id="cd00167">
    <property type="entry name" value="SANT"/>
    <property type="match status" value="2"/>
</dbReference>
<feature type="compositionally biased region" description="Low complexity" evidence="7">
    <location>
        <begin position="551"/>
        <end position="560"/>
    </location>
</feature>
<keyword evidence="5" id="KW-0804">Transcription</keyword>
<dbReference type="PANTHER" id="PTHR47997">
    <property type="entry name" value="MYB DOMAIN PROTEIN 55"/>
    <property type="match status" value="1"/>
</dbReference>
<evidence type="ECO:0000256" key="4">
    <source>
        <dbReference type="ARBA" id="ARBA00023125"/>
    </source>
</evidence>
<keyword evidence="11" id="KW-1185">Reference proteome</keyword>
<evidence type="ECO:0000313" key="10">
    <source>
        <dbReference type="EMBL" id="CAK9278546.1"/>
    </source>
</evidence>
<evidence type="ECO:0000256" key="3">
    <source>
        <dbReference type="ARBA" id="ARBA00023015"/>
    </source>
</evidence>
<feature type="compositionally biased region" description="Polar residues" evidence="7">
    <location>
        <begin position="301"/>
        <end position="310"/>
    </location>
</feature>
<evidence type="ECO:0000256" key="6">
    <source>
        <dbReference type="ARBA" id="ARBA00023242"/>
    </source>
</evidence>
<evidence type="ECO:0000256" key="5">
    <source>
        <dbReference type="ARBA" id="ARBA00023163"/>
    </source>
</evidence>
<protein>
    <submittedName>
        <fullName evidence="10">Uncharacterized protein</fullName>
    </submittedName>
</protein>
<feature type="domain" description="Myb-like" evidence="8">
    <location>
        <begin position="62"/>
        <end position="112"/>
    </location>
</feature>
<evidence type="ECO:0000256" key="2">
    <source>
        <dbReference type="ARBA" id="ARBA00022737"/>
    </source>
</evidence>
<evidence type="ECO:0000259" key="8">
    <source>
        <dbReference type="PROSITE" id="PS50090"/>
    </source>
</evidence>
<feature type="region of interest" description="Disordered" evidence="7">
    <location>
        <begin position="513"/>
        <end position="607"/>
    </location>
</feature>
<reference evidence="10" key="1">
    <citation type="submission" date="2024-02" db="EMBL/GenBank/DDBJ databases">
        <authorList>
            <consortium name="ELIXIR-Norway"/>
            <consortium name="Elixir Norway"/>
        </authorList>
    </citation>
    <scope>NUCLEOTIDE SEQUENCE</scope>
</reference>
<feature type="region of interest" description="Disordered" evidence="7">
    <location>
        <begin position="299"/>
        <end position="321"/>
    </location>
</feature>
<name>A0ABP0XKU0_9BRYO</name>
<gene>
    <name evidence="10" type="ORF">CSSPJE1EN1_LOCUS24024</name>
</gene>
<keyword evidence="2" id="KW-0677">Repeat</keyword>
<evidence type="ECO:0000256" key="7">
    <source>
        <dbReference type="SAM" id="MobiDB-lite"/>
    </source>
</evidence>
<sequence>MGRHSCCHKQKLKKGLWSPEEDEKLVRYITKYGHGCWSAVPKQAGLQRCGKSCRLRWINYLRPDLKRGGFSSSEEKLIIDLHAVLGNRWSQIATHLPGRTDNEIKNFWNSCIKKKLRQSSRLLVNQASPQAGNYHGSSMQQQEEDVTFLGAGALAQNSQVEMMNSGKKYENELQSRNCRSSTTAAAAAAGLHTNHHPGRGIQNGFQQGSNGLLSSCTDNHVCPAATTVVPNAFNPAYWLLQGSSANAAISQADQEALAGLGTRPGTHAGTLDEILPAAPSKLHATAAMIMSTNAAAGDGSSLISAQSGSRQDQRGHGMKLRRGFPDFYASSAADQDHGDLSSITASINQAAGNDESGRIPSHQLQLLLSSMLEKSTGDQQLHQNALAGAGRMQQDQKSNEMMMSSRLQAAADHHGRQQQAARNLQWDSSVSSTNREAITPGTAADTTNTDVHQTGFFHSMMWANFSEKAGAAAVQDRHDQQLDRGAGVAAASSDMVSARDQSCDQISIALSASPESDGDTVMQWCNDLTLPGPDPDVDDQDHQGTGPPPTSSASQGGSSSAPPPMIDSSAAWQMHQTPTHGTPDLYDARHESGRRVGASGAAARPCSMSQELQRMAAVLDQM</sequence>
<evidence type="ECO:0000259" key="9">
    <source>
        <dbReference type="PROSITE" id="PS51294"/>
    </source>
</evidence>
<dbReference type="InterPro" id="IPR009057">
    <property type="entry name" value="Homeodomain-like_sf"/>
</dbReference>
<dbReference type="PANTHER" id="PTHR47997:SF83">
    <property type="match status" value="1"/>
</dbReference>
<dbReference type="Pfam" id="PF00249">
    <property type="entry name" value="Myb_DNA-binding"/>
    <property type="match status" value="2"/>
</dbReference>
<organism evidence="10 11">
    <name type="scientific">Sphagnum jensenii</name>
    <dbReference type="NCBI Taxonomy" id="128206"/>
    <lineage>
        <taxon>Eukaryota</taxon>
        <taxon>Viridiplantae</taxon>
        <taxon>Streptophyta</taxon>
        <taxon>Embryophyta</taxon>
        <taxon>Bryophyta</taxon>
        <taxon>Sphagnophytina</taxon>
        <taxon>Sphagnopsida</taxon>
        <taxon>Sphagnales</taxon>
        <taxon>Sphagnaceae</taxon>
        <taxon>Sphagnum</taxon>
    </lineage>
</organism>
<dbReference type="PROSITE" id="PS51294">
    <property type="entry name" value="HTH_MYB"/>
    <property type="match status" value="2"/>
</dbReference>
<feature type="domain" description="HTH myb-type" evidence="9">
    <location>
        <begin position="9"/>
        <end position="65"/>
    </location>
</feature>
<dbReference type="InterPro" id="IPR051953">
    <property type="entry name" value="Plant_SW-associated_TFs"/>
</dbReference>
<feature type="region of interest" description="Disordered" evidence="7">
    <location>
        <begin position="411"/>
        <end position="449"/>
    </location>
</feature>
<dbReference type="SUPFAM" id="SSF46689">
    <property type="entry name" value="Homeodomain-like"/>
    <property type="match status" value="1"/>
</dbReference>